<reference evidence="3" key="2">
    <citation type="submission" date="2025-09" db="UniProtKB">
        <authorList>
            <consortium name="Ensembl"/>
        </authorList>
    </citation>
    <scope>IDENTIFICATION</scope>
</reference>
<sequence>MSPTARKKSHFSCQDSVCQWFAAGELYLLFRPFQGYKGSLIKFTSKQPVGFVSFDSRSEAEAAKNALNNILNCVLKTNEAFTGLGPHEGCCEPQDNPNLHMSRPPRSLFLPFLHCLSSLL</sequence>
<dbReference type="GeneTree" id="ENSGT00940000159617"/>
<proteinExistence type="predicted"/>
<dbReference type="Ensembl" id="ENSCCRT00000166012.1">
    <property type="protein sequence ID" value="ENSCCRP00000140356.1"/>
    <property type="gene ID" value="ENSCCRG00000076715.1"/>
</dbReference>
<dbReference type="Pfam" id="PF00076">
    <property type="entry name" value="RRM_1"/>
    <property type="match status" value="1"/>
</dbReference>
<evidence type="ECO:0000313" key="4">
    <source>
        <dbReference type="Proteomes" id="UP001108240"/>
    </source>
</evidence>
<dbReference type="InterPro" id="IPR035979">
    <property type="entry name" value="RBD_domain_sf"/>
</dbReference>
<evidence type="ECO:0000313" key="3">
    <source>
        <dbReference type="Ensembl" id="ENSCCRP00000140356.1"/>
    </source>
</evidence>
<dbReference type="Proteomes" id="UP001108240">
    <property type="component" value="Unplaced"/>
</dbReference>
<evidence type="ECO:0000256" key="1">
    <source>
        <dbReference type="ARBA" id="ARBA00022884"/>
    </source>
</evidence>
<evidence type="ECO:0000259" key="2">
    <source>
        <dbReference type="Pfam" id="PF00076"/>
    </source>
</evidence>
<keyword evidence="4" id="KW-1185">Reference proteome</keyword>
<name>A0A9J8ACN3_CYPCA</name>
<dbReference type="InterPro" id="IPR000504">
    <property type="entry name" value="RRM_dom"/>
</dbReference>
<keyword evidence="1" id="KW-0694">RNA-binding</keyword>
<feature type="domain" description="RRM" evidence="2">
    <location>
        <begin position="25"/>
        <end position="70"/>
    </location>
</feature>
<dbReference type="SUPFAM" id="SSF54928">
    <property type="entry name" value="RNA-binding domain, RBD"/>
    <property type="match status" value="1"/>
</dbReference>
<reference evidence="3" key="1">
    <citation type="submission" date="2025-08" db="UniProtKB">
        <authorList>
            <consortium name="Ensembl"/>
        </authorList>
    </citation>
    <scope>IDENTIFICATION</scope>
</reference>
<dbReference type="InterPro" id="IPR012677">
    <property type="entry name" value="Nucleotide-bd_a/b_plait_sf"/>
</dbReference>
<dbReference type="PANTHER" id="PTHR10501">
    <property type="entry name" value="U1 SMALL NUCLEAR RIBONUCLEOPROTEIN A/U2 SMALL NUCLEAR RIBONUCLEOPROTEIN B"/>
    <property type="match status" value="1"/>
</dbReference>
<organism evidence="3 4">
    <name type="scientific">Cyprinus carpio carpio</name>
    <dbReference type="NCBI Taxonomy" id="630221"/>
    <lineage>
        <taxon>Eukaryota</taxon>
        <taxon>Metazoa</taxon>
        <taxon>Chordata</taxon>
        <taxon>Craniata</taxon>
        <taxon>Vertebrata</taxon>
        <taxon>Euteleostomi</taxon>
        <taxon>Actinopterygii</taxon>
        <taxon>Neopterygii</taxon>
        <taxon>Teleostei</taxon>
        <taxon>Ostariophysi</taxon>
        <taxon>Cypriniformes</taxon>
        <taxon>Cyprinidae</taxon>
        <taxon>Cyprininae</taxon>
        <taxon>Cyprinus</taxon>
    </lineage>
</organism>
<dbReference type="AlphaFoldDB" id="A0A9J8ACN3"/>
<dbReference type="Gene3D" id="3.30.70.330">
    <property type="match status" value="1"/>
</dbReference>
<dbReference type="GO" id="GO:0003723">
    <property type="term" value="F:RNA binding"/>
    <property type="evidence" value="ECO:0007669"/>
    <property type="project" value="UniProtKB-KW"/>
</dbReference>
<accession>A0A9J8ACN3</accession>
<protein>
    <recommendedName>
        <fullName evidence="2">RRM domain-containing protein</fullName>
    </recommendedName>
</protein>